<dbReference type="AlphaFoldDB" id="A0A4V2ZU36"/>
<keyword evidence="1" id="KW-0648">Protein biosynthesis</keyword>
<sequence>MVNAEIQCPKCGSKEIGKGKQTGYAAVTPLNSFFKTGSPIVHLICLNCGFIVGSYVENPSKFKDK</sequence>
<dbReference type="OrthoDB" id="1822642at2"/>
<organism evidence="1 2">
    <name type="scientific">Paenibacillus piri</name>
    <dbReference type="NCBI Taxonomy" id="2547395"/>
    <lineage>
        <taxon>Bacteria</taxon>
        <taxon>Bacillati</taxon>
        <taxon>Bacillota</taxon>
        <taxon>Bacilli</taxon>
        <taxon>Bacillales</taxon>
        <taxon>Paenibacillaceae</taxon>
        <taxon>Paenibacillus</taxon>
    </lineage>
</organism>
<accession>A0A4V2ZU36</accession>
<dbReference type="EMBL" id="SMRT01000002">
    <property type="protein sequence ID" value="TDF99454.1"/>
    <property type="molecule type" value="Genomic_DNA"/>
</dbReference>
<protein>
    <submittedName>
        <fullName evidence="1">Transcription initiation factor TFIIIB</fullName>
    </submittedName>
</protein>
<comment type="caution">
    <text evidence="1">The sequence shown here is derived from an EMBL/GenBank/DDBJ whole genome shotgun (WGS) entry which is preliminary data.</text>
</comment>
<name>A0A4V2ZU36_9BACL</name>
<keyword evidence="1" id="KW-0396">Initiation factor</keyword>
<gene>
    <name evidence="1" type="ORF">E1757_06290</name>
</gene>
<dbReference type="Proteomes" id="UP000295636">
    <property type="component" value="Unassembled WGS sequence"/>
</dbReference>
<reference evidence="1 2" key="1">
    <citation type="submission" date="2019-03" db="EMBL/GenBank/DDBJ databases">
        <title>This is whole genome sequence of Paenibacillus sp MS74 strain.</title>
        <authorList>
            <person name="Trinh H.N."/>
        </authorList>
    </citation>
    <scope>NUCLEOTIDE SEQUENCE [LARGE SCALE GENOMIC DNA]</scope>
    <source>
        <strain evidence="1 2">MS74</strain>
    </source>
</reference>
<keyword evidence="2" id="KW-1185">Reference proteome</keyword>
<proteinExistence type="predicted"/>
<evidence type="ECO:0000313" key="2">
    <source>
        <dbReference type="Proteomes" id="UP000295636"/>
    </source>
</evidence>
<evidence type="ECO:0000313" key="1">
    <source>
        <dbReference type="EMBL" id="TDF99454.1"/>
    </source>
</evidence>
<dbReference type="GO" id="GO:0003743">
    <property type="term" value="F:translation initiation factor activity"/>
    <property type="evidence" value="ECO:0007669"/>
    <property type="project" value="UniProtKB-KW"/>
</dbReference>